<organism evidence="1 2">
    <name type="scientific">Acorus gramineus</name>
    <name type="common">Dwarf sweet flag</name>
    <dbReference type="NCBI Taxonomy" id="55184"/>
    <lineage>
        <taxon>Eukaryota</taxon>
        <taxon>Viridiplantae</taxon>
        <taxon>Streptophyta</taxon>
        <taxon>Embryophyta</taxon>
        <taxon>Tracheophyta</taxon>
        <taxon>Spermatophyta</taxon>
        <taxon>Magnoliopsida</taxon>
        <taxon>Liliopsida</taxon>
        <taxon>Acoraceae</taxon>
        <taxon>Acorus</taxon>
    </lineage>
</organism>
<reference evidence="1" key="2">
    <citation type="submission" date="2023-06" db="EMBL/GenBank/DDBJ databases">
        <authorList>
            <person name="Ma L."/>
            <person name="Liu K.-W."/>
            <person name="Li Z."/>
            <person name="Hsiao Y.-Y."/>
            <person name="Qi Y."/>
            <person name="Fu T."/>
            <person name="Tang G."/>
            <person name="Zhang D."/>
            <person name="Sun W.-H."/>
            <person name="Liu D.-K."/>
            <person name="Li Y."/>
            <person name="Chen G.-Z."/>
            <person name="Liu X.-D."/>
            <person name="Liao X.-Y."/>
            <person name="Jiang Y.-T."/>
            <person name="Yu X."/>
            <person name="Hao Y."/>
            <person name="Huang J."/>
            <person name="Zhao X.-W."/>
            <person name="Ke S."/>
            <person name="Chen Y.-Y."/>
            <person name="Wu W.-L."/>
            <person name="Hsu J.-L."/>
            <person name="Lin Y.-F."/>
            <person name="Huang M.-D."/>
            <person name="Li C.-Y."/>
            <person name="Huang L."/>
            <person name="Wang Z.-W."/>
            <person name="Zhao X."/>
            <person name="Zhong W.-Y."/>
            <person name="Peng D.-H."/>
            <person name="Ahmad S."/>
            <person name="Lan S."/>
            <person name="Zhang J.-S."/>
            <person name="Tsai W.-C."/>
            <person name="Van De Peer Y."/>
            <person name="Liu Z.-J."/>
        </authorList>
    </citation>
    <scope>NUCLEOTIDE SEQUENCE</scope>
    <source>
        <strain evidence="1">SCP</strain>
        <tissue evidence="1">Leaves</tissue>
    </source>
</reference>
<dbReference type="AlphaFoldDB" id="A0AAV9ASX1"/>
<evidence type="ECO:0000313" key="1">
    <source>
        <dbReference type="EMBL" id="KAK1267263.1"/>
    </source>
</evidence>
<proteinExistence type="predicted"/>
<dbReference type="EMBL" id="JAUJYN010000007">
    <property type="protein sequence ID" value="KAK1267263.1"/>
    <property type="molecule type" value="Genomic_DNA"/>
</dbReference>
<keyword evidence="2" id="KW-1185">Reference proteome</keyword>
<accession>A0AAV9ASX1</accession>
<evidence type="ECO:0000313" key="2">
    <source>
        <dbReference type="Proteomes" id="UP001179952"/>
    </source>
</evidence>
<reference evidence="1" key="1">
    <citation type="journal article" date="2023" name="Nat. Commun.">
        <title>Diploid and tetraploid genomes of Acorus and the evolution of monocots.</title>
        <authorList>
            <person name="Ma L."/>
            <person name="Liu K.W."/>
            <person name="Li Z."/>
            <person name="Hsiao Y.Y."/>
            <person name="Qi Y."/>
            <person name="Fu T."/>
            <person name="Tang G.D."/>
            <person name="Zhang D."/>
            <person name="Sun W.H."/>
            <person name="Liu D.K."/>
            <person name="Li Y."/>
            <person name="Chen G.Z."/>
            <person name="Liu X.D."/>
            <person name="Liao X.Y."/>
            <person name="Jiang Y.T."/>
            <person name="Yu X."/>
            <person name="Hao Y."/>
            <person name="Huang J."/>
            <person name="Zhao X.W."/>
            <person name="Ke S."/>
            <person name="Chen Y.Y."/>
            <person name="Wu W.L."/>
            <person name="Hsu J.L."/>
            <person name="Lin Y.F."/>
            <person name="Huang M.D."/>
            <person name="Li C.Y."/>
            <person name="Huang L."/>
            <person name="Wang Z.W."/>
            <person name="Zhao X."/>
            <person name="Zhong W.Y."/>
            <person name="Peng D.H."/>
            <person name="Ahmad S."/>
            <person name="Lan S."/>
            <person name="Zhang J.S."/>
            <person name="Tsai W.C."/>
            <person name="Van de Peer Y."/>
            <person name="Liu Z.J."/>
        </authorList>
    </citation>
    <scope>NUCLEOTIDE SEQUENCE</scope>
    <source>
        <strain evidence="1">SCP</strain>
    </source>
</reference>
<dbReference type="Proteomes" id="UP001179952">
    <property type="component" value="Unassembled WGS sequence"/>
</dbReference>
<gene>
    <name evidence="1" type="ORF">QJS04_geneDACA024868</name>
</gene>
<protein>
    <submittedName>
        <fullName evidence="1">Uncharacterized protein</fullName>
    </submittedName>
</protein>
<sequence length="246" mass="29409">MWRRVLKMHFKERYLSMRGILTKVLGGSGEENAHLPNLNIRQNSDSSSTSSVIKLFKNELEKLRWESDFLDSGEKRKFMEILPGKYLSFPNGAIYHPPRYHCREAIYSKPYELFVKLHMEELKQKYPLVRECDYIYLIEKRIILFQMCKDIERRHELMVFLALDNYKDYNKKGNEKWKWIRGHRQNINLYGKPDSSPSASMICYLQLMEKDGKDKSEWERLTLVDMDRDKSLSDVKKRNKNGLNAR</sequence>
<name>A0AAV9ASX1_ACOGR</name>
<comment type="caution">
    <text evidence="1">The sequence shown here is derived from an EMBL/GenBank/DDBJ whole genome shotgun (WGS) entry which is preliminary data.</text>
</comment>